<dbReference type="EMBL" id="CP047476">
    <property type="protein sequence ID" value="QIA65825.1"/>
    <property type="molecule type" value="Genomic_DNA"/>
</dbReference>
<evidence type="ECO:0000313" key="2">
    <source>
        <dbReference type="EMBL" id="QIA65825.1"/>
    </source>
</evidence>
<name>A0A7Z2YG65_9VIBR</name>
<accession>A0A7Z2YG65</accession>
<keyword evidence="1" id="KW-0472">Membrane</keyword>
<feature type="transmembrane region" description="Helical" evidence="1">
    <location>
        <begin position="21"/>
        <end position="39"/>
    </location>
</feature>
<dbReference type="Pfam" id="PF04964">
    <property type="entry name" value="Flp_Fap"/>
    <property type="match status" value="1"/>
</dbReference>
<protein>
    <submittedName>
        <fullName evidence="2">Flp family type IVb pilin</fullName>
    </submittedName>
</protein>
<dbReference type="AlphaFoldDB" id="A0A7Z2YG65"/>
<dbReference type="RefSeq" id="WP_164650723.1">
    <property type="nucleotide sequence ID" value="NZ_CP047476.1"/>
</dbReference>
<proteinExistence type="predicted"/>
<evidence type="ECO:0000256" key="1">
    <source>
        <dbReference type="SAM" id="Phobius"/>
    </source>
</evidence>
<gene>
    <name evidence="2" type="ORF">GT360_20125</name>
</gene>
<keyword evidence="1" id="KW-1133">Transmembrane helix</keyword>
<dbReference type="KEGG" id="vas:GT360_20125"/>
<keyword evidence="3" id="KW-1185">Reference proteome</keyword>
<evidence type="ECO:0000313" key="3">
    <source>
        <dbReference type="Proteomes" id="UP000464262"/>
    </source>
</evidence>
<sequence>MYCRIREQCSIAWSDQRGVTTIEYAIIGVVMSIIVLAVFNQNSEIINALESAFQAITNNIQSA</sequence>
<organism evidence="2 3">
    <name type="scientific">Vibrio astriarenae</name>
    <dbReference type="NCBI Taxonomy" id="1481923"/>
    <lineage>
        <taxon>Bacteria</taxon>
        <taxon>Pseudomonadati</taxon>
        <taxon>Pseudomonadota</taxon>
        <taxon>Gammaproteobacteria</taxon>
        <taxon>Vibrionales</taxon>
        <taxon>Vibrionaceae</taxon>
        <taxon>Vibrio</taxon>
    </lineage>
</organism>
<keyword evidence="1" id="KW-0812">Transmembrane</keyword>
<dbReference type="InterPro" id="IPR007047">
    <property type="entry name" value="Flp_Fap"/>
</dbReference>
<dbReference type="Proteomes" id="UP000464262">
    <property type="component" value="Chromosome 2"/>
</dbReference>
<reference evidence="2 3" key="1">
    <citation type="submission" date="2020-01" db="EMBL/GenBank/DDBJ databases">
        <title>Whole genome and functional gene identification of agarase of Vibrio HN897.</title>
        <authorList>
            <person name="Liu Y."/>
            <person name="Zhao Z."/>
        </authorList>
    </citation>
    <scope>NUCLEOTIDE SEQUENCE [LARGE SCALE GENOMIC DNA]</scope>
    <source>
        <strain evidence="2 3">HN897</strain>
    </source>
</reference>